<evidence type="ECO:0008006" key="3">
    <source>
        <dbReference type="Google" id="ProtNLM"/>
    </source>
</evidence>
<evidence type="ECO:0000313" key="1">
    <source>
        <dbReference type="EMBL" id="MBS1258588.1"/>
    </source>
</evidence>
<gene>
    <name evidence="1" type="ORF">MAG551_01647</name>
</gene>
<reference evidence="1" key="1">
    <citation type="journal article" date="2021" name="ISME J.">
        <title>Fine-scale metabolic discontinuity in a stratified prokaryote microbiome of a Red Sea deep halocline.</title>
        <authorList>
            <person name="Michoud G."/>
            <person name="Ngugi D.K."/>
            <person name="Barozzi A."/>
            <person name="Merlino G."/>
            <person name="Calleja M.L."/>
            <person name="Delgado-Huertas A."/>
            <person name="Moran X.A.G."/>
            <person name="Daffonchio D."/>
        </authorList>
    </citation>
    <scope>NUCLEOTIDE SEQUENCE</scope>
    <source>
        <strain evidence="1">SuakinDeep_MAG55_1</strain>
    </source>
</reference>
<dbReference type="EMBL" id="JAANXD010000070">
    <property type="protein sequence ID" value="MBS1258588.1"/>
    <property type="molecule type" value="Genomic_DNA"/>
</dbReference>
<dbReference type="NCBIfam" id="TIGR04255">
    <property type="entry name" value="sporadTIGR04255"/>
    <property type="match status" value="1"/>
</dbReference>
<dbReference type="AlphaFoldDB" id="A0A941W3I9"/>
<comment type="caution">
    <text evidence="1">The sequence shown here is derived from an EMBL/GenBank/DDBJ whole genome shotgun (WGS) entry which is preliminary data.</text>
</comment>
<evidence type="ECO:0000313" key="2">
    <source>
        <dbReference type="Proteomes" id="UP000722750"/>
    </source>
</evidence>
<proteinExistence type="predicted"/>
<protein>
    <recommendedName>
        <fullName evidence="3">TIGR04255 family protein</fullName>
    </recommendedName>
</protein>
<dbReference type="InterPro" id="IPR026349">
    <property type="entry name" value="CHP04255"/>
</dbReference>
<name>A0A941W3I9_9BACT</name>
<accession>A0A941W3I9</accession>
<dbReference type="Proteomes" id="UP000722750">
    <property type="component" value="Unassembled WGS sequence"/>
</dbReference>
<sequence>MFGFPKAERSDIEGHKRHYLKSVIFQVKFEATDEIGKNKDGIASIFKDQFPRANDLKQGQFEVSFKVDETPIIQSVNQKGAGFQLKPLDGLKVFSFTEDAISLTISGNVYKGFDNIKDNIIHLIEVFKLCKITSFNRVAIRKLNIIEFEVEDSIENQINPMQILELIINPSLIGNTTYFPQSECVIRNIHTINYSKDKNRLNLRYGLVVPDVTIKKGQILVDIDLFTVDNVSVDSLESLSFEINSEIFNIFNWAISEGARKKLRE</sequence>
<organism evidence="1 2">
    <name type="scientific">Candidatus Scalindua arabica</name>
    <dbReference type="NCBI Taxonomy" id="1127984"/>
    <lineage>
        <taxon>Bacteria</taxon>
        <taxon>Pseudomonadati</taxon>
        <taxon>Planctomycetota</taxon>
        <taxon>Candidatus Brocadiia</taxon>
        <taxon>Candidatus Brocadiales</taxon>
        <taxon>Candidatus Scalinduaceae</taxon>
        <taxon>Candidatus Scalindua</taxon>
    </lineage>
</organism>